<sequence>MKKLLFICMLLLMSALYVQQATAQKQPHKEYAESKLSECASCHKAEGISPTHDGDWVRSHRTLASKAGNNCAQCHDQSYCLDCHKGGGINADLSVDNFGRDYVPKSHRSDFVNIHPIKAQDNPQTCYRCHDQKFCNACHDRFPKGSMRIKSHLMSGNTQSINSVAFGEHPAEARRNLQSCQACHPDGDVCIQCHSAKTSGTNPHPRNWRSISNNYKDKAGSKVCTKCHLPGTY</sequence>
<accession>B9M6H9</accession>
<dbReference type="RefSeq" id="WP_012646768.1">
    <property type="nucleotide sequence ID" value="NC_011979.1"/>
</dbReference>
<reference evidence="2 3" key="1">
    <citation type="submission" date="2009-01" db="EMBL/GenBank/DDBJ databases">
        <title>Complete sequence of Geobacter sp. FRC-32.</title>
        <authorList>
            <consortium name="US DOE Joint Genome Institute"/>
            <person name="Lucas S."/>
            <person name="Copeland A."/>
            <person name="Lapidus A."/>
            <person name="Glavina del Rio T."/>
            <person name="Dalin E."/>
            <person name="Tice H."/>
            <person name="Bruce D."/>
            <person name="Goodwin L."/>
            <person name="Pitluck S."/>
            <person name="Saunders E."/>
            <person name="Brettin T."/>
            <person name="Detter J.C."/>
            <person name="Han C."/>
            <person name="Larimer F."/>
            <person name="Land M."/>
            <person name="Hauser L."/>
            <person name="Kyrpides N."/>
            <person name="Ovchinnikova G."/>
            <person name="Kostka J."/>
            <person name="Richardson P."/>
        </authorList>
    </citation>
    <scope>NUCLEOTIDE SEQUENCE [LARGE SCALE GENOMIC DNA]</scope>
    <source>
        <strain evidence="3">DSM 22248 / JCM 15807 / FRC-32</strain>
    </source>
</reference>
<evidence type="ECO:0000256" key="1">
    <source>
        <dbReference type="SAM" id="SignalP"/>
    </source>
</evidence>
<dbReference type="InterPro" id="IPR036280">
    <property type="entry name" value="Multihaem_cyt_sf"/>
</dbReference>
<evidence type="ECO:0000313" key="2">
    <source>
        <dbReference type="EMBL" id="ACM20039.1"/>
    </source>
</evidence>
<dbReference type="KEGG" id="geo:Geob_1681"/>
<keyword evidence="3" id="KW-1185">Reference proteome</keyword>
<dbReference type="SUPFAM" id="SSF48695">
    <property type="entry name" value="Multiheme cytochromes"/>
    <property type="match status" value="1"/>
</dbReference>
<dbReference type="OrthoDB" id="9788951at2"/>
<protein>
    <submittedName>
        <fullName evidence="2">Cytochrome c, 8 heme-binding sites</fullName>
    </submittedName>
</protein>
<dbReference type="STRING" id="316067.Geob_1681"/>
<dbReference type="Proteomes" id="UP000007721">
    <property type="component" value="Chromosome"/>
</dbReference>
<gene>
    <name evidence="2" type="primary">oma-1</name>
    <name evidence="2" type="ordered locus">Geob_1681</name>
</gene>
<dbReference type="EMBL" id="CP001390">
    <property type="protein sequence ID" value="ACM20039.1"/>
    <property type="molecule type" value="Genomic_DNA"/>
</dbReference>
<feature type="signal peptide" evidence="1">
    <location>
        <begin position="1"/>
        <end position="23"/>
    </location>
</feature>
<proteinExistence type="predicted"/>
<evidence type="ECO:0000313" key="3">
    <source>
        <dbReference type="Proteomes" id="UP000007721"/>
    </source>
</evidence>
<keyword evidence="1" id="KW-0732">Signal</keyword>
<organism evidence="2 3">
    <name type="scientific">Geotalea daltonii (strain DSM 22248 / JCM 15807 / FRC-32)</name>
    <name type="common">Geobacter daltonii</name>
    <dbReference type="NCBI Taxonomy" id="316067"/>
    <lineage>
        <taxon>Bacteria</taxon>
        <taxon>Pseudomonadati</taxon>
        <taxon>Thermodesulfobacteriota</taxon>
        <taxon>Desulfuromonadia</taxon>
        <taxon>Geobacterales</taxon>
        <taxon>Geobacteraceae</taxon>
        <taxon>Geotalea</taxon>
    </lineage>
</organism>
<dbReference type="eggNOG" id="COG3303">
    <property type="taxonomic scope" value="Bacteria"/>
</dbReference>
<dbReference type="AlphaFoldDB" id="B9M6H9"/>
<feature type="chain" id="PRO_5002886568" evidence="1">
    <location>
        <begin position="24"/>
        <end position="233"/>
    </location>
</feature>
<name>B9M6H9_GEODF</name>
<dbReference type="HOGENOM" id="CLU_1141296_0_0_7"/>